<organism evidence="1">
    <name type="scientific">Kuenenia stuttgartiensis</name>
    <dbReference type="NCBI Taxonomy" id="174633"/>
    <lineage>
        <taxon>Bacteria</taxon>
        <taxon>Pseudomonadati</taxon>
        <taxon>Planctomycetota</taxon>
        <taxon>Candidatus Brocadiia</taxon>
        <taxon>Candidatus Brocadiales</taxon>
        <taxon>Candidatus Brocadiaceae</taxon>
        <taxon>Candidatus Kuenenia</taxon>
    </lineage>
</organism>
<gene>
    <name evidence="2" type="ORF">KsCSTR_42010</name>
    <name evidence="1" type="ORF">kustc1190</name>
</gene>
<reference evidence="2 3" key="3">
    <citation type="submission" date="2020-02" db="EMBL/GenBank/DDBJ databases">
        <title>Newly sequenced genome of strain CSTR1 showed variability in Candidatus Kuenenia stuttgartiensis genomes.</title>
        <authorList>
            <person name="Ding C."/>
            <person name="Adrian L."/>
        </authorList>
    </citation>
    <scope>NUCLEOTIDE SEQUENCE [LARGE SCALE GENOMIC DNA]</scope>
    <source>
        <strain evidence="2 3">CSTR1</strain>
    </source>
</reference>
<sequence length="63" mass="7583">MNFMLCYSNLFRISCFVLVWFNLHDKSQGVQCQAIRWLRVENAVLTIKFKFDNAVFCPYTFKH</sequence>
<reference evidence="1" key="1">
    <citation type="journal article" date="2006" name="Nature">
        <title>Deciphering the evolution and metabolism of an anammox bacterium from a community genome.</title>
        <authorList>
            <person name="Strous M."/>
            <person name="Pelletier E."/>
            <person name="Mangenot S."/>
            <person name="Rattei T."/>
            <person name="Lehner A."/>
            <person name="Taylor M.W."/>
            <person name="Horn M."/>
            <person name="Daims H."/>
            <person name="Bartol-Mavel D."/>
            <person name="Wincker P."/>
            <person name="Barbe V."/>
            <person name="Fonknechten N."/>
            <person name="Vallenet D."/>
            <person name="Segurens B."/>
            <person name="Schenowitz-Truong C."/>
            <person name="Medigue C."/>
            <person name="Collingro A."/>
            <person name="Snel B."/>
            <person name="Dutilh B.E."/>
            <person name="OpDenCamp H.J.M."/>
            <person name="vanDerDrift C."/>
            <person name="Cirpus I."/>
            <person name="vanDePas-Schoonen K.T."/>
            <person name="Harhangi H.R."/>
            <person name="vanNiftrik L."/>
            <person name="Schmid M."/>
            <person name="Keltjens J."/>
            <person name="vanDeVossenberg J."/>
            <person name="Kartal B."/>
            <person name="Meier H."/>
            <person name="Frishman D."/>
            <person name="Huynen M.A."/>
            <person name="Mewes H."/>
            <person name="Weissenbach J."/>
            <person name="Jetten M.S.M."/>
            <person name="Wagner M."/>
            <person name="LePaslier D."/>
        </authorList>
    </citation>
    <scope>NUCLEOTIDE SEQUENCE</scope>
</reference>
<accession>Q1PXI4</accession>
<protein>
    <submittedName>
        <fullName evidence="1">Uncharacterized protein</fullName>
    </submittedName>
</protein>
<dbReference type="EMBL" id="CT573073">
    <property type="protein sequence ID" value="CAJ71935.1"/>
    <property type="molecule type" value="Genomic_DNA"/>
</dbReference>
<evidence type="ECO:0000313" key="3">
    <source>
        <dbReference type="Proteomes" id="UP000501926"/>
    </source>
</evidence>
<dbReference type="EMBL" id="CP049055">
    <property type="protein sequence ID" value="QII13580.1"/>
    <property type="molecule type" value="Genomic_DNA"/>
</dbReference>
<proteinExistence type="predicted"/>
<dbReference type="AlphaFoldDB" id="Q1PXI4"/>
<name>Q1PXI4_KUEST</name>
<evidence type="ECO:0000313" key="1">
    <source>
        <dbReference type="EMBL" id="CAJ71935.1"/>
    </source>
</evidence>
<evidence type="ECO:0000313" key="2">
    <source>
        <dbReference type="EMBL" id="QII13580.1"/>
    </source>
</evidence>
<reference evidence="1" key="2">
    <citation type="submission" date="2006-01" db="EMBL/GenBank/DDBJ databases">
        <authorList>
            <person name="Genoscope"/>
        </authorList>
    </citation>
    <scope>NUCLEOTIDE SEQUENCE</scope>
</reference>
<dbReference type="Proteomes" id="UP000501926">
    <property type="component" value="Chromosome"/>
</dbReference>